<gene>
    <name evidence="2" type="ORF">SAMN04488023_11334</name>
</gene>
<dbReference type="AlphaFoldDB" id="A0A1H9QXV3"/>
<evidence type="ECO:0000313" key="3">
    <source>
        <dbReference type="Proteomes" id="UP000199572"/>
    </source>
</evidence>
<dbReference type="EMBL" id="FOGG01000013">
    <property type="protein sequence ID" value="SER65260.1"/>
    <property type="molecule type" value="Genomic_DNA"/>
</dbReference>
<sequence>MGEVAGSHNHHGLENNHAGGKTPDYVKWFDVRWTSFYVTIHLPFSLLHFIAGLIYGGTLFKEQSIFHFPSYILLQSSCNQGRFVGNSPSSIFPLPFYCRVDVRCAAL</sequence>
<organism evidence="2 3">
    <name type="scientific">Pedobacter rhizosphaerae</name>
    <dbReference type="NCBI Taxonomy" id="390241"/>
    <lineage>
        <taxon>Bacteria</taxon>
        <taxon>Pseudomonadati</taxon>
        <taxon>Bacteroidota</taxon>
        <taxon>Sphingobacteriia</taxon>
        <taxon>Sphingobacteriales</taxon>
        <taxon>Sphingobacteriaceae</taxon>
        <taxon>Pedobacter</taxon>
    </lineage>
</organism>
<keyword evidence="1" id="KW-1133">Transmembrane helix</keyword>
<keyword evidence="1" id="KW-0812">Transmembrane</keyword>
<evidence type="ECO:0000256" key="1">
    <source>
        <dbReference type="SAM" id="Phobius"/>
    </source>
</evidence>
<dbReference type="Proteomes" id="UP000199572">
    <property type="component" value="Unassembled WGS sequence"/>
</dbReference>
<proteinExistence type="predicted"/>
<evidence type="ECO:0000313" key="2">
    <source>
        <dbReference type="EMBL" id="SER65260.1"/>
    </source>
</evidence>
<keyword evidence="1" id="KW-0472">Membrane</keyword>
<keyword evidence="3" id="KW-1185">Reference proteome</keyword>
<reference evidence="2 3" key="1">
    <citation type="submission" date="2016-10" db="EMBL/GenBank/DDBJ databases">
        <authorList>
            <person name="de Groot N.N."/>
        </authorList>
    </citation>
    <scope>NUCLEOTIDE SEQUENCE [LARGE SCALE GENOMIC DNA]</scope>
    <source>
        <strain evidence="2 3">DSM 18610</strain>
    </source>
</reference>
<accession>A0A1H9QXV3</accession>
<dbReference type="STRING" id="390241.SAMN04488023_11334"/>
<name>A0A1H9QXV3_9SPHI</name>
<protein>
    <submittedName>
        <fullName evidence="2">Uncharacterized protein</fullName>
    </submittedName>
</protein>
<feature type="transmembrane region" description="Helical" evidence="1">
    <location>
        <begin position="36"/>
        <end position="60"/>
    </location>
</feature>